<dbReference type="InterPro" id="IPR036388">
    <property type="entry name" value="WH-like_DNA-bd_sf"/>
</dbReference>
<dbReference type="PRINTS" id="PR00598">
    <property type="entry name" value="HTHMARR"/>
</dbReference>
<dbReference type="GO" id="GO:0006950">
    <property type="term" value="P:response to stress"/>
    <property type="evidence" value="ECO:0007669"/>
    <property type="project" value="TreeGrafter"/>
</dbReference>
<evidence type="ECO:0000313" key="3">
    <source>
        <dbReference type="Proteomes" id="UP000321638"/>
    </source>
</evidence>
<sequence length="163" mass="18287">MKKPRPAVIADLLEKPGHLIRRAHQFSVAVFEDLAARDRITAPQHVVMTALFKHPGIDQVTLANLVALDKVTTGTIVSRLERRGLLRREQSMQDRRARVLLLSEAGRQLLLQMQQTVRQSQANLLANLSAAEGRELVRLLRKLIGAEPARPRRSSGRSRAARQ</sequence>
<reference evidence="2 3" key="1">
    <citation type="submission" date="2019-06" db="EMBL/GenBank/DDBJ databases">
        <title>New taxonomy in bacterial strain CC-CFT640, isolated from vineyard.</title>
        <authorList>
            <person name="Lin S.-Y."/>
            <person name="Tsai C.-F."/>
            <person name="Young C.-C."/>
        </authorList>
    </citation>
    <scope>NUCLEOTIDE SEQUENCE [LARGE SCALE GENOMIC DNA]</scope>
    <source>
        <strain evidence="2 3">CC-CFT640</strain>
    </source>
</reference>
<dbReference type="GO" id="GO:0003700">
    <property type="term" value="F:DNA-binding transcription factor activity"/>
    <property type="evidence" value="ECO:0007669"/>
    <property type="project" value="InterPro"/>
</dbReference>
<keyword evidence="3" id="KW-1185">Reference proteome</keyword>
<protein>
    <submittedName>
        <fullName evidence="2">Winged helix-turn-helix transcriptional regulator</fullName>
    </submittedName>
</protein>
<dbReference type="RefSeq" id="WP_147847184.1">
    <property type="nucleotide sequence ID" value="NZ_VDUZ01000011.1"/>
</dbReference>
<dbReference type="Pfam" id="PF01047">
    <property type="entry name" value="MarR"/>
    <property type="match status" value="1"/>
</dbReference>
<dbReference type="PANTHER" id="PTHR33164">
    <property type="entry name" value="TRANSCRIPTIONAL REGULATOR, MARR FAMILY"/>
    <property type="match status" value="1"/>
</dbReference>
<accession>A0A5C8PPC9</accession>
<comment type="caution">
    <text evidence="2">The sequence shown here is derived from an EMBL/GenBank/DDBJ whole genome shotgun (WGS) entry which is preliminary data.</text>
</comment>
<dbReference type="SMART" id="SM00347">
    <property type="entry name" value="HTH_MARR"/>
    <property type="match status" value="1"/>
</dbReference>
<dbReference type="EMBL" id="VDUZ01000011">
    <property type="protein sequence ID" value="TXL76375.1"/>
    <property type="molecule type" value="Genomic_DNA"/>
</dbReference>
<feature type="domain" description="HTH marR-type" evidence="1">
    <location>
        <begin position="9"/>
        <end position="145"/>
    </location>
</feature>
<evidence type="ECO:0000313" key="2">
    <source>
        <dbReference type="EMBL" id="TXL76375.1"/>
    </source>
</evidence>
<organism evidence="2 3">
    <name type="scientific">Vineibacter terrae</name>
    <dbReference type="NCBI Taxonomy" id="2586908"/>
    <lineage>
        <taxon>Bacteria</taxon>
        <taxon>Pseudomonadati</taxon>
        <taxon>Pseudomonadota</taxon>
        <taxon>Alphaproteobacteria</taxon>
        <taxon>Hyphomicrobiales</taxon>
        <taxon>Vineibacter</taxon>
    </lineage>
</organism>
<gene>
    <name evidence="2" type="ORF">FHP25_12060</name>
</gene>
<dbReference type="PROSITE" id="PS50995">
    <property type="entry name" value="HTH_MARR_2"/>
    <property type="match status" value="1"/>
</dbReference>
<name>A0A5C8PPC9_9HYPH</name>
<evidence type="ECO:0000259" key="1">
    <source>
        <dbReference type="PROSITE" id="PS50995"/>
    </source>
</evidence>
<dbReference type="AlphaFoldDB" id="A0A5C8PPC9"/>
<dbReference type="Gene3D" id="1.10.10.10">
    <property type="entry name" value="Winged helix-like DNA-binding domain superfamily/Winged helix DNA-binding domain"/>
    <property type="match status" value="1"/>
</dbReference>
<proteinExistence type="predicted"/>
<dbReference type="PANTHER" id="PTHR33164:SF95">
    <property type="entry name" value="TRANSCRIPTIONAL REGULATOR"/>
    <property type="match status" value="1"/>
</dbReference>
<dbReference type="OrthoDB" id="7349109at2"/>
<dbReference type="InterPro" id="IPR039422">
    <property type="entry name" value="MarR/SlyA-like"/>
</dbReference>
<dbReference type="InterPro" id="IPR000835">
    <property type="entry name" value="HTH_MarR-typ"/>
</dbReference>
<dbReference type="SUPFAM" id="SSF46785">
    <property type="entry name" value="Winged helix' DNA-binding domain"/>
    <property type="match status" value="1"/>
</dbReference>
<dbReference type="InterPro" id="IPR036390">
    <property type="entry name" value="WH_DNA-bd_sf"/>
</dbReference>
<dbReference type="Proteomes" id="UP000321638">
    <property type="component" value="Unassembled WGS sequence"/>
</dbReference>